<dbReference type="InParanoid" id="A2EV44"/>
<reference evidence="2" key="2">
    <citation type="journal article" date="2007" name="Science">
        <title>Draft genome sequence of the sexually transmitted pathogen Trichomonas vaginalis.</title>
        <authorList>
            <person name="Carlton J.M."/>
            <person name="Hirt R.P."/>
            <person name="Silva J.C."/>
            <person name="Delcher A.L."/>
            <person name="Schatz M."/>
            <person name="Zhao Q."/>
            <person name="Wortman J.R."/>
            <person name="Bidwell S.L."/>
            <person name="Alsmark U.C.M."/>
            <person name="Besteiro S."/>
            <person name="Sicheritz-Ponten T."/>
            <person name="Noel C.J."/>
            <person name="Dacks J.B."/>
            <person name="Foster P.G."/>
            <person name="Simillion C."/>
            <person name="Van de Peer Y."/>
            <person name="Miranda-Saavedra D."/>
            <person name="Barton G.J."/>
            <person name="Westrop G.D."/>
            <person name="Mueller S."/>
            <person name="Dessi D."/>
            <person name="Fiori P.L."/>
            <person name="Ren Q."/>
            <person name="Paulsen I."/>
            <person name="Zhang H."/>
            <person name="Bastida-Corcuera F.D."/>
            <person name="Simoes-Barbosa A."/>
            <person name="Brown M.T."/>
            <person name="Hayes R.D."/>
            <person name="Mukherjee M."/>
            <person name="Okumura C.Y."/>
            <person name="Schneider R."/>
            <person name="Smith A.J."/>
            <person name="Vanacova S."/>
            <person name="Villalvazo M."/>
            <person name="Haas B.J."/>
            <person name="Pertea M."/>
            <person name="Feldblyum T.V."/>
            <person name="Utterback T.R."/>
            <person name="Shu C.L."/>
            <person name="Osoegawa K."/>
            <person name="de Jong P.J."/>
            <person name="Hrdy I."/>
            <person name="Horvathova L."/>
            <person name="Zubacova Z."/>
            <person name="Dolezal P."/>
            <person name="Malik S.B."/>
            <person name="Logsdon J.M. Jr."/>
            <person name="Henze K."/>
            <person name="Gupta A."/>
            <person name="Wang C.C."/>
            <person name="Dunne R.L."/>
            <person name="Upcroft J.A."/>
            <person name="Upcroft P."/>
            <person name="White O."/>
            <person name="Salzberg S.L."/>
            <person name="Tang P."/>
            <person name="Chiu C.-H."/>
            <person name="Lee Y.-S."/>
            <person name="Embley T.M."/>
            <person name="Coombs G.H."/>
            <person name="Mottram J.C."/>
            <person name="Tachezy J."/>
            <person name="Fraser-Liggett C.M."/>
            <person name="Johnson P.J."/>
        </authorList>
    </citation>
    <scope>NUCLEOTIDE SEQUENCE [LARGE SCALE GENOMIC DNA]</scope>
    <source>
        <strain evidence="2">G3</strain>
    </source>
</reference>
<proteinExistence type="predicted"/>
<dbReference type="KEGG" id="tva:4761339"/>
<dbReference type="STRING" id="5722.A2EV44"/>
<sequence>MQNTEDIAISPEYLALSRFISQNASEELNKTILSSKKSGILCQLIINFIQKRINNKDIAKILTSSVSLLVKRPELKDVCALYSQNLAKMIGLPEGSGEKEIIAEITQLRLKNESNVALKIDFVNLRTEVERLQREIAQVSAQSTIKDETIKKLNDKLQDYYSPEKMKKLLAQSKKQIEIRNDKIIKSDESIKQLTSENNKLQEKISLLQNQIENNPHINEYQRLLKNKEDEKQHIIGIFDEMREQIESQSEELNHCITIRNNMVSYIHKLNDLSQNTLSLLDNTRQELKSVKEAKETLEKQLTQHAIDYKHIINKVISLSPSTIKKDIQDILNGKTSSAIEESFAKITEYYKQNFIEQQNTSEKEIIAKLRNVVASNISFIHQLIDSKLIQSWSEVPYSLDSIRQLLQTEIQQIKESIQKNNIQLPTVETIYNTFLFEMPSAEQITEISNYFEKFEETNSPKELELLGIVIQCIQSNFALVQYSNLNKSKVEKYSNEIKSLQNNIEAMNESAKAIKSDERARYEAEISQLKKELEEMSNQNNEETDSEEQNVNNSDIIEFATRDLNNQNQELQNCVEELKRMVDEAKADSTTKMQEIESKNNENEQQLKQQISELQDKIIELNSEIQKMKDENDILEDSIKNYGTQEQELGKCRDQISRLKEENESLERSILDLKEAAEITVKSVVSRSKKSIARVREEMAGKETEYQEKNEDLCQQIETIQAELNEKNAKIKELEDNAEQLSLHIKEIEGEKQNISAQNTVLRTQLKQCYDKMQREIASFQSELKARSFALECEYKSRMDKQKATMQSDYDSLHDIAAKLLNDPSNNHEDFIEQLDLKVFELLSLQSKLDNMKEEINQAREIISAPKSLSFIESVTSMQKTMQEKTTKLEKCEEKIRSMKKEVIMARANANQAYENCEWAEWAKRICENVTDGAYTSNDQNELRSKVESMVRECAGLGSLVKHIESLRLQKIFTLKKYNQIKPAELSAKTIICTALALRRIMKNSKFNISFKKATPEQEKSPFFDNFIVC</sequence>
<dbReference type="PANTHER" id="PTHR19327:SF0">
    <property type="entry name" value="GOLGIN SUBFAMILY A MEMBER 4"/>
    <property type="match status" value="1"/>
</dbReference>
<dbReference type="RefSeq" id="XP_001315717.1">
    <property type="nucleotide sequence ID" value="XM_001315682.1"/>
</dbReference>
<feature type="coiled-coil region" evidence="1">
    <location>
        <begin position="281"/>
        <end position="308"/>
    </location>
</feature>
<dbReference type="PANTHER" id="PTHR19327">
    <property type="entry name" value="GOLGIN"/>
    <property type="match status" value="1"/>
</dbReference>
<dbReference type="Gene3D" id="1.10.287.1490">
    <property type="match status" value="1"/>
</dbReference>
<dbReference type="Proteomes" id="UP000001542">
    <property type="component" value="Unassembled WGS sequence"/>
</dbReference>
<protein>
    <submittedName>
        <fullName evidence="2">Uncharacterized protein</fullName>
    </submittedName>
</protein>
<accession>A2EV44</accession>
<dbReference type="VEuPathDB" id="TrichDB:TVAG_450670"/>
<keyword evidence="3" id="KW-1185">Reference proteome</keyword>
<keyword evidence="1" id="KW-0175">Coiled coil</keyword>
<organism evidence="2 3">
    <name type="scientific">Trichomonas vaginalis (strain ATCC PRA-98 / G3)</name>
    <dbReference type="NCBI Taxonomy" id="412133"/>
    <lineage>
        <taxon>Eukaryota</taxon>
        <taxon>Metamonada</taxon>
        <taxon>Parabasalia</taxon>
        <taxon>Trichomonadida</taxon>
        <taxon>Trichomonadidae</taxon>
        <taxon>Trichomonas</taxon>
    </lineage>
</organism>
<feature type="coiled-coil region" evidence="1">
    <location>
        <begin position="184"/>
        <end position="211"/>
    </location>
</feature>
<dbReference type="EMBL" id="DS113503">
    <property type="protein sequence ID" value="EAY03494.1"/>
    <property type="molecule type" value="Genomic_DNA"/>
</dbReference>
<feature type="coiled-coil region" evidence="1">
    <location>
        <begin position="115"/>
        <end position="142"/>
    </location>
</feature>
<dbReference type="VEuPathDB" id="TrichDB:TVAGG3_0946350"/>
<dbReference type="SMR" id="A2EV44"/>
<name>A2EV44_TRIV3</name>
<reference evidence="2" key="1">
    <citation type="submission" date="2006-10" db="EMBL/GenBank/DDBJ databases">
        <authorList>
            <person name="Amadeo P."/>
            <person name="Zhao Q."/>
            <person name="Wortman J."/>
            <person name="Fraser-Liggett C."/>
            <person name="Carlton J."/>
        </authorList>
    </citation>
    <scope>NUCLEOTIDE SEQUENCE</scope>
    <source>
        <strain evidence="2">G3</strain>
    </source>
</reference>
<evidence type="ECO:0000313" key="2">
    <source>
        <dbReference type="EMBL" id="EAY03494.1"/>
    </source>
</evidence>
<feature type="coiled-coil region" evidence="1">
    <location>
        <begin position="843"/>
        <end position="910"/>
    </location>
</feature>
<gene>
    <name evidence="2" type="ORF">TVAG_450670</name>
</gene>
<evidence type="ECO:0000256" key="1">
    <source>
        <dbReference type="SAM" id="Coils"/>
    </source>
</evidence>
<feature type="coiled-coil region" evidence="1">
    <location>
        <begin position="484"/>
        <end position="784"/>
    </location>
</feature>
<dbReference type="AlphaFoldDB" id="A2EV44"/>
<evidence type="ECO:0000313" key="3">
    <source>
        <dbReference type="Proteomes" id="UP000001542"/>
    </source>
</evidence>